<sequence>MPNGRRARTGDPAFFLAAIQAVLMAGKTISVLATLWLAACAAMPRHQTVKAYLAPPAVQSCVEGCARERERCQKDCGERFQRCRQSLLPEAQARHQQRLKEYESALAQYRWELERYRLELMLGWGGCHPYWGGWLSWPPFPPGPPPSAPTLEKEIERLSRERCDRDCGCETAYDVCFQACGGSIRYENRCVAGCAGAP</sequence>
<evidence type="ECO:0000256" key="2">
    <source>
        <dbReference type="SAM" id="Phobius"/>
    </source>
</evidence>
<dbReference type="RefSeq" id="WP_347307251.1">
    <property type="nucleotide sequence ID" value="NZ_JBAJEX010000002.1"/>
</dbReference>
<gene>
    <name evidence="3" type="ORF">V6E02_03615</name>
</gene>
<dbReference type="EMBL" id="JBAJEX010000002">
    <property type="protein sequence ID" value="MEO1766301.1"/>
    <property type="molecule type" value="Genomic_DNA"/>
</dbReference>
<organism evidence="3 4">
    <name type="scientific">Thiobacter aerophilum</name>
    <dbReference type="NCBI Taxonomy" id="3121275"/>
    <lineage>
        <taxon>Bacteria</taxon>
        <taxon>Pseudomonadati</taxon>
        <taxon>Pseudomonadota</taxon>
        <taxon>Betaproteobacteria</taxon>
        <taxon>Burkholderiales</taxon>
        <taxon>Thiobacteraceae</taxon>
        <taxon>Thiobacter</taxon>
    </lineage>
</organism>
<evidence type="ECO:0008006" key="5">
    <source>
        <dbReference type="Google" id="ProtNLM"/>
    </source>
</evidence>
<evidence type="ECO:0000256" key="1">
    <source>
        <dbReference type="SAM" id="Coils"/>
    </source>
</evidence>
<comment type="caution">
    <text evidence="3">The sequence shown here is derived from an EMBL/GenBank/DDBJ whole genome shotgun (WGS) entry which is preliminary data.</text>
</comment>
<reference evidence="3 4" key="1">
    <citation type="submission" date="2024-02" db="EMBL/GenBank/DDBJ databases">
        <title>New thermophilic sulfur-oxidizing bacteria from a hot springs of the Uzon caldera (Kamchatka, Russia).</title>
        <authorList>
            <person name="Dukat A.M."/>
            <person name="Elcheninov A.G."/>
            <person name="Frolov E.N."/>
        </authorList>
    </citation>
    <scope>NUCLEOTIDE SEQUENCE [LARGE SCALE GENOMIC DNA]</scope>
    <source>
        <strain evidence="3 4">AK1</strain>
    </source>
</reference>
<protein>
    <recommendedName>
        <fullName evidence="5">Kazal-like domain-containing protein</fullName>
    </recommendedName>
</protein>
<keyword evidence="2" id="KW-0812">Transmembrane</keyword>
<proteinExistence type="predicted"/>
<dbReference type="Proteomes" id="UP001482231">
    <property type="component" value="Unassembled WGS sequence"/>
</dbReference>
<name>A0ABV0ECQ2_9BURK</name>
<evidence type="ECO:0000313" key="4">
    <source>
        <dbReference type="Proteomes" id="UP001482231"/>
    </source>
</evidence>
<keyword evidence="2" id="KW-0472">Membrane</keyword>
<keyword evidence="1" id="KW-0175">Coiled coil</keyword>
<feature type="coiled-coil region" evidence="1">
    <location>
        <begin position="92"/>
        <end position="119"/>
    </location>
</feature>
<feature type="transmembrane region" description="Helical" evidence="2">
    <location>
        <begin position="12"/>
        <end position="38"/>
    </location>
</feature>
<evidence type="ECO:0000313" key="3">
    <source>
        <dbReference type="EMBL" id="MEO1766301.1"/>
    </source>
</evidence>
<keyword evidence="4" id="KW-1185">Reference proteome</keyword>
<accession>A0ABV0ECQ2</accession>
<keyword evidence="2" id="KW-1133">Transmembrane helix</keyword>